<dbReference type="Proteomes" id="UP001148184">
    <property type="component" value="Unassembled WGS sequence"/>
</dbReference>
<reference evidence="1 2" key="1">
    <citation type="submission" date="2022-05" db="EMBL/GenBank/DDBJ databases">
        <title>Novel Pseudomonas spp. Isolated from a Rainbow Trout Aquaculture Facility.</title>
        <authorList>
            <person name="Testerman T."/>
            <person name="Graf J."/>
        </authorList>
    </citation>
    <scope>NUCLEOTIDE SEQUENCE [LARGE SCALE GENOMIC DNA]</scope>
    <source>
        <strain evidence="1 2">ID1025</strain>
    </source>
</reference>
<protein>
    <submittedName>
        <fullName evidence="1">Uncharacterized protein</fullName>
    </submittedName>
</protein>
<evidence type="ECO:0000313" key="1">
    <source>
        <dbReference type="EMBL" id="MDD1013881.1"/>
    </source>
</evidence>
<evidence type="ECO:0000313" key="2">
    <source>
        <dbReference type="Proteomes" id="UP001148184"/>
    </source>
</evidence>
<sequence length="139" mass="15374">MQAITTKYICPTNTKGSRIKATAEAGSVTLGWDNSLDSEGNHIAAAKALCVKLGWVPAPDNRHTETVASYLKAGQYVHVFLPYEYRKAKEAVFLTRLAMRHGHNNGNPHCRPYGKEVDRLTQDGAAWENEFEAWATAQA</sequence>
<dbReference type="EMBL" id="JAMDGZ010000018">
    <property type="protein sequence ID" value="MDD1013881.1"/>
    <property type="molecule type" value="Genomic_DNA"/>
</dbReference>
<proteinExistence type="predicted"/>
<dbReference type="RefSeq" id="WP_273892647.1">
    <property type="nucleotide sequence ID" value="NZ_JAMDGP010000015.1"/>
</dbReference>
<organism evidence="1 2">
    <name type="scientific">Pseudomonas rubra</name>
    <dbReference type="NCBI Taxonomy" id="2942627"/>
    <lineage>
        <taxon>Bacteria</taxon>
        <taxon>Pseudomonadati</taxon>
        <taxon>Pseudomonadota</taxon>
        <taxon>Gammaproteobacteria</taxon>
        <taxon>Pseudomonadales</taxon>
        <taxon>Pseudomonadaceae</taxon>
        <taxon>Pseudomonas</taxon>
    </lineage>
</organism>
<accession>A0ABT5P6T2</accession>
<gene>
    <name evidence="1" type="ORF">M5G17_09335</name>
</gene>
<name>A0ABT5P6T2_9PSED</name>
<keyword evidence="2" id="KW-1185">Reference proteome</keyword>
<comment type="caution">
    <text evidence="1">The sequence shown here is derived from an EMBL/GenBank/DDBJ whole genome shotgun (WGS) entry which is preliminary data.</text>
</comment>